<feature type="domain" description="HTH psq-type" evidence="3">
    <location>
        <begin position="44"/>
        <end position="81"/>
    </location>
</feature>
<dbReference type="Pfam" id="PF05225">
    <property type="entry name" value="HTH_psq"/>
    <property type="match status" value="1"/>
</dbReference>
<keyword evidence="2" id="KW-0812">Transmembrane</keyword>
<keyword evidence="2" id="KW-1133">Transmembrane helix</keyword>
<evidence type="ECO:0000256" key="1">
    <source>
        <dbReference type="ARBA" id="ARBA00004123"/>
    </source>
</evidence>
<proteinExistence type="predicted"/>
<dbReference type="AlphaFoldDB" id="A0ABD1FEP6"/>
<evidence type="ECO:0000259" key="3">
    <source>
        <dbReference type="Pfam" id="PF05225"/>
    </source>
</evidence>
<dbReference type="EMBL" id="JBDJPC010000001">
    <property type="protein sequence ID" value="KAL1516483.1"/>
    <property type="molecule type" value="Genomic_DNA"/>
</dbReference>
<sequence>MGYGYIQYNPDYIFNYFIFTLFILWYRMVRTYKRKTARQSWSTESMEMAVEAILKGEMGYKKASTTFRVPSSTLERYVKKKRENAESVIDKTIGKFKSTFTVQQEKELVSYLIDMQRRLFGITMKELRQFAFQLAENNSLPHNFNKNTGMAGVVKQGGYEAKRGVFAHPI</sequence>
<evidence type="ECO:0000313" key="5">
    <source>
        <dbReference type="Proteomes" id="UP001566132"/>
    </source>
</evidence>
<dbReference type="SUPFAM" id="SSF46689">
    <property type="entry name" value="Homeodomain-like"/>
    <property type="match status" value="1"/>
</dbReference>
<gene>
    <name evidence="4" type="ORF">ABEB36_000392</name>
</gene>
<dbReference type="InterPro" id="IPR009057">
    <property type="entry name" value="Homeodomain-like_sf"/>
</dbReference>
<keyword evidence="5" id="KW-1185">Reference proteome</keyword>
<dbReference type="Proteomes" id="UP001566132">
    <property type="component" value="Unassembled WGS sequence"/>
</dbReference>
<reference evidence="4 5" key="1">
    <citation type="submission" date="2024-05" db="EMBL/GenBank/DDBJ databases">
        <title>Genetic variation in Jamaican populations of the coffee berry borer (Hypothenemus hampei).</title>
        <authorList>
            <person name="Errbii M."/>
            <person name="Myrie A."/>
        </authorList>
    </citation>
    <scope>NUCLEOTIDE SEQUENCE [LARGE SCALE GENOMIC DNA]</scope>
    <source>
        <strain evidence="4">JA-Hopewell-2020-01-JO</strain>
        <tissue evidence="4">Whole body</tissue>
    </source>
</reference>
<dbReference type="InterPro" id="IPR007889">
    <property type="entry name" value="HTH_Psq"/>
</dbReference>
<comment type="caution">
    <text evidence="4">The sequence shown here is derived from an EMBL/GenBank/DDBJ whole genome shotgun (WGS) entry which is preliminary data.</text>
</comment>
<organism evidence="4 5">
    <name type="scientific">Hypothenemus hampei</name>
    <name type="common">Coffee berry borer</name>
    <dbReference type="NCBI Taxonomy" id="57062"/>
    <lineage>
        <taxon>Eukaryota</taxon>
        <taxon>Metazoa</taxon>
        <taxon>Ecdysozoa</taxon>
        <taxon>Arthropoda</taxon>
        <taxon>Hexapoda</taxon>
        <taxon>Insecta</taxon>
        <taxon>Pterygota</taxon>
        <taxon>Neoptera</taxon>
        <taxon>Endopterygota</taxon>
        <taxon>Coleoptera</taxon>
        <taxon>Polyphaga</taxon>
        <taxon>Cucujiformia</taxon>
        <taxon>Curculionidae</taxon>
        <taxon>Scolytinae</taxon>
        <taxon>Hypothenemus</taxon>
    </lineage>
</organism>
<dbReference type="Gene3D" id="1.10.10.60">
    <property type="entry name" value="Homeodomain-like"/>
    <property type="match status" value="1"/>
</dbReference>
<dbReference type="GO" id="GO:0005634">
    <property type="term" value="C:nucleus"/>
    <property type="evidence" value="ECO:0007669"/>
    <property type="project" value="UniProtKB-SubCell"/>
</dbReference>
<evidence type="ECO:0000313" key="4">
    <source>
        <dbReference type="EMBL" id="KAL1516483.1"/>
    </source>
</evidence>
<accession>A0ABD1FEP6</accession>
<name>A0ABD1FEP6_HYPHA</name>
<keyword evidence="2" id="KW-0472">Membrane</keyword>
<evidence type="ECO:0000256" key="2">
    <source>
        <dbReference type="SAM" id="Phobius"/>
    </source>
</evidence>
<protein>
    <recommendedName>
        <fullName evidence="3">HTH psq-type domain-containing protein</fullName>
    </recommendedName>
</protein>
<comment type="subcellular location">
    <subcellularLocation>
        <location evidence="1">Nucleus</location>
    </subcellularLocation>
</comment>
<feature type="transmembrane region" description="Helical" evidence="2">
    <location>
        <begin position="12"/>
        <end position="29"/>
    </location>
</feature>